<reference evidence="7" key="1">
    <citation type="submission" date="2008-01" db="EMBL/GenBank/DDBJ databases">
        <title>Complete sequence of chromosome of Caulobacter sp. K31.</title>
        <authorList>
            <consortium name="US DOE Joint Genome Institute"/>
            <person name="Copeland A."/>
            <person name="Lucas S."/>
            <person name="Lapidus A."/>
            <person name="Barry K."/>
            <person name="Glavina del Rio T."/>
            <person name="Dalin E."/>
            <person name="Tice H."/>
            <person name="Pitluck S."/>
            <person name="Bruce D."/>
            <person name="Goodwin L."/>
            <person name="Thompson L.S."/>
            <person name="Brettin T."/>
            <person name="Detter J.C."/>
            <person name="Han C."/>
            <person name="Schmutz J."/>
            <person name="Larimer F."/>
            <person name="Land M."/>
            <person name="Hauser L."/>
            <person name="Kyrpides N."/>
            <person name="Kim E."/>
            <person name="Stephens C."/>
            <person name="Richardson P."/>
        </authorList>
    </citation>
    <scope>NUCLEOTIDE SEQUENCE [LARGE SCALE GENOMIC DNA]</scope>
    <source>
        <strain evidence="7">K31</strain>
    </source>
</reference>
<dbReference type="PANTHER" id="PTHR30346">
    <property type="entry name" value="TRANSCRIPTIONAL DUAL REGULATOR HCAR-RELATED"/>
    <property type="match status" value="1"/>
</dbReference>
<keyword evidence="3" id="KW-0238">DNA-binding</keyword>
<dbReference type="FunFam" id="1.10.10.10:FF:000001">
    <property type="entry name" value="LysR family transcriptional regulator"/>
    <property type="match status" value="1"/>
</dbReference>
<accession>B0T555</accession>
<evidence type="ECO:0000313" key="7">
    <source>
        <dbReference type="EMBL" id="ABZ74001.1"/>
    </source>
</evidence>
<dbReference type="SUPFAM" id="SSF53850">
    <property type="entry name" value="Periplasmic binding protein-like II"/>
    <property type="match status" value="1"/>
</dbReference>
<dbReference type="SUPFAM" id="SSF46785">
    <property type="entry name" value="Winged helix' DNA-binding domain"/>
    <property type="match status" value="1"/>
</dbReference>
<dbReference type="PANTHER" id="PTHR30346:SF26">
    <property type="entry name" value="HYDROGEN PEROXIDE-INDUCIBLE GENES ACTIVATOR"/>
    <property type="match status" value="1"/>
</dbReference>
<evidence type="ECO:0000259" key="6">
    <source>
        <dbReference type="PROSITE" id="PS50931"/>
    </source>
</evidence>
<dbReference type="InterPro" id="IPR036388">
    <property type="entry name" value="WH-like_DNA-bd_sf"/>
</dbReference>
<protein>
    <submittedName>
        <fullName evidence="7">Transcriptional regulator, LysR family</fullName>
    </submittedName>
</protein>
<dbReference type="PROSITE" id="PS50931">
    <property type="entry name" value="HTH_LYSR"/>
    <property type="match status" value="1"/>
</dbReference>
<evidence type="ECO:0000256" key="1">
    <source>
        <dbReference type="ARBA" id="ARBA00009437"/>
    </source>
</evidence>
<dbReference type="PRINTS" id="PR00039">
    <property type="entry name" value="HTHLYSR"/>
</dbReference>
<dbReference type="Gene3D" id="3.40.190.10">
    <property type="entry name" value="Periplasmic binding protein-like II"/>
    <property type="match status" value="2"/>
</dbReference>
<dbReference type="GO" id="GO:0032993">
    <property type="term" value="C:protein-DNA complex"/>
    <property type="evidence" value="ECO:0007669"/>
    <property type="project" value="TreeGrafter"/>
</dbReference>
<dbReference type="InterPro" id="IPR000847">
    <property type="entry name" value="LysR_HTH_N"/>
</dbReference>
<sequence>MLPTLRQLQYLKLLSEHGSFSRAAEACHVTQPTLSAGIQELEKILAAPVVDRARSGVILTAAGQEAVRRAEAILAQAEDLVQAARGAGQPLAGRFRLGVIPTVAPYLLPRALPALRDQFPKLKLYLREDLTHRLIAALKSGALDAALIALPYDMTGLDWAHVEDDELLAAAPANHRMADFDRVDPDSLRGDDMILLEDGHCLRDHALAACGLEPPRGAGMGDEESFAATSLPTLVQMIGSGLGVSFLPSMAVAAGLAENAPVTIRPLKSDHSSREIVVAWRAGSSRAAEGRLLAQTLRDLPPAAALSPRRSDTHPPR</sequence>
<organism evidence="7">
    <name type="scientific">Caulobacter sp. (strain K31)</name>
    <dbReference type="NCBI Taxonomy" id="366602"/>
    <lineage>
        <taxon>Bacteria</taxon>
        <taxon>Pseudomonadati</taxon>
        <taxon>Pseudomonadota</taxon>
        <taxon>Alphaproteobacteria</taxon>
        <taxon>Caulobacterales</taxon>
        <taxon>Caulobacteraceae</taxon>
        <taxon>Caulobacter</taxon>
    </lineage>
</organism>
<proteinExistence type="inferred from homology"/>
<dbReference type="Gene3D" id="1.10.10.10">
    <property type="entry name" value="Winged helix-like DNA-binding domain superfamily/Winged helix DNA-binding domain"/>
    <property type="match status" value="1"/>
</dbReference>
<evidence type="ECO:0000256" key="3">
    <source>
        <dbReference type="ARBA" id="ARBA00023125"/>
    </source>
</evidence>
<dbReference type="Pfam" id="PF03466">
    <property type="entry name" value="LysR_substrate"/>
    <property type="match status" value="1"/>
</dbReference>
<keyword evidence="4" id="KW-0010">Activator</keyword>
<dbReference type="GO" id="GO:0003700">
    <property type="term" value="F:DNA-binding transcription factor activity"/>
    <property type="evidence" value="ECO:0007669"/>
    <property type="project" value="InterPro"/>
</dbReference>
<dbReference type="GO" id="GO:0003677">
    <property type="term" value="F:DNA binding"/>
    <property type="evidence" value="ECO:0007669"/>
    <property type="project" value="UniProtKB-KW"/>
</dbReference>
<dbReference type="KEGG" id="cak:Caul_4881"/>
<dbReference type="CDD" id="cd08411">
    <property type="entry name" value="PBP2_OxyR"/>
    <property type="match status" value="1"/>
</dbReference>
<dbReference type="AlphaFoldDB" id="B0T555"/>
<dbReference type="InterPro" id="IPR036390">
    <property type="entry name" value="WH_DNA-bd_sf"/>
</dbReference>
<dbReference type="HOGENOM" id="CLU_039613_6_4_5"/>
<name>B0T555_CAUSK</name>
<dbReference type="STRING" id="366602.Caul_4881"/>
<feature type="domain" description="HTH lysR-type" evidence="6">
    <location>
        <begin position="3"/>
        <end position="60"/>
    </location>
</feature>
<gene>
    <name evidence="7" type="ordered locus">Caul_4881</name>
</gene>
<dbReference type="EMBL" id="CP000927">
    <property type="protein sequence ID" value="ABZ74001.1"/>
    <property type="molecule type" value="Genomic_DNA"/>
</dbReference>
<evidence type="ECO:0000256" key="4">
    <source>
        <dbReference type="ARBA" id="ARBA00023159"/>
    </source>
</evidence>
<dbReference type="eggNOG" id="COG0583">
    <property type="taxonomic scope" value="Bacteria"/>
</dbReference>
<comment type="similarity">
    <text evidence="1">Belongs to the LysR transcriptional regulatory family.</text>
</comment>
<dbReference type="OrthoDB" id="9775392at2"/>
<dbReference type="Pfam" id="PF00126">
    <property type="entry name" value="HTH_1"/>
    <property type="match status" value="1"/>
</dbReference>
<dbReference type="InterPro" id="IPR005119">
    <property type="entry name" value="LysR_subst-bd"/>
</dbReference>
<keyword evidence="5" id="KW-0804">Transcription</keyword>
<keyword evidence="2" id="KW-0805">Transcription regulation</keyword>
<evidence type="ECO:0000256" key="2">
    <source>
        <dbReference type="ARBA" id="ARBA00023015"/>
    </source>
</evidence>
<evidence type="ECO:0000256" key="5">
    <source>
        <dbReference type="ARBA" id="ARBA00023163"/>
    </source>
</evidence>